<protein>
    <recommendedName>
        <fullName evidence="3">histidinol-phosphate transaminase</fullName>
        <ecNumber evidence="3">2.6.1.9</ecNumber>
    </recommendedName>
</protein>
<comment type="catalytic activity">
    <reaction evidence="7">
        <text>L-histidinol phosphate + 2-oxoglutarate = 3-(imidazol-4-yl)-2-oxopropyl phosphate + L-glutamate</text>
        <dbReference type="Rhea" id="RHEA:23744"/>
        <dbReference type="ChEBI" id="CHEBI:16810"/>
        <dbReference type="ChEBI" id="CHEBI:29985"/>
        <dbReference type="ChEBI" id="CHEBI:57766"/>
        <dbReference type="ChEBI" id="CHEBI:57980"/>
        <dbReference type="EC" id="2.6.1.9"/>
    </reaction>
</comment>
<accession>A0A2G3ANN6</accession>
<evidence type="ECO:0000256" key="6">
    <source>
        <dbReference type="ARBA" id="ARBA00022898"/>
    </source>
</evidence>
<dbReference type="Proteomes" id="UP000222542">
    <property type="component" value="Unassembled WGS sequence"/>
</dbReference>
<keyword evidence="4" id="KW-0032">Aminotransferase</keyword>
<dbReference type="InterPro" id="IPR015424">
    <property type="entry name" value="PyrdxlP-dep_Trfase"/>
</dbReference>
<evidence type="ECO:0000313" key="10">
    <source>
        <dbReference type="Proteomes" id="UP000222542"/>
    </source>
</evidence>
<dbReference type="PANTHER" id="PTHR42885:SF2">
    <property type="entry name" value="HISTIDINOL-PHOSPHATE AMINOTRANSFERASE"/>
    <property type="match status" value="1"/>
</dbReference>
<dbReference type="EMBL" id="AYRZ02000001">
    <property type="protein sequence ID" value="PHT95846.1"/>
    <property type="molecule type" value="Genomic_DNA"/>
</dbReference>
<reference evidence="9 10" key="1">
    <citation type="journal article" date="2014" name="Nat. Genet.">
        <title>Genome sequence of the hot pepper provides insights into the evolution of pungency in Capsicum species.</title>
        <authorList>
            <person name="Kim S."/>
            <person name="Park M."/>
            <person name="Yeom S.I."/>
            <person name="Kim Y.M."/>
            <person name="Lee J.M."/>
            <person name="Lee H.A."/>
            <person name="Seo E."/>
            <person name="Choi J."/>
            <person name="Cheong K."/>
            <person name="Kim K.T."/>
            <person name="Jung K."/>
            <person name="Lee G.W."/>
            <person name="Oh S.K."/>
            <person name="Bae C."/>
            <person name="Kim S.B."/>
            <person name="Lee H.Y."/>
            <person name="Kim S.Y."/>
            <person name="Kim M.S."/>
            <person name="Kang B.C."/>
            <person name="Jo Y.D."/>
            <person name="Yang H.B."/>
            <person name="Jeong H.J."/>
            <person name="Kang W.H."/>
            <person name="Kwon J.K."/>
            <person name="Shin C."/>
            <person name="Lim J.Y."/>
            <person name="Park J.H."/>
            <person name="Huh J.H."/>
            <person name="Kim J.S."/>
            <person name="Kim B.D."/>
            <person name="Cohen O."/>
            <person name="Paran I."/>
            <person name="Suh M.C."/>
            <person name="Lee S.B."/>
            <person name="Kim Y.K."/>
            <person name="Shin Y."/>
            <person name="Noh S.J."/>
            <person name="Park J."/>
            <person name="Seo Y.S."/>
            <person name="Kwon S.Y."/>
            <person name="Kim H.A."/>
            <person name="Park J.M."/>
            <person name="Kim H.J."/>
            <person name="Choi S.B."/>
            <person name="Bosland P.W."/>
            <person name="Reeves G."/>
            <person name="Jo S.H."/>
            <person name="Lee B.W."/>
            <person name="Cho H.T."/>
            <person name="Choi H.S."/>
            <person name="Lee M.S."/>
            <person name="Yu Y."/>
            <person name="Do Choi Y."/>
            <person name="Park B.S."/>
            <person name="van Deynze A."/>
            <person name="Ashrafi H."/>
            <person name="Hill T."/>
            <person name="Kim W.T."/>
            <person name="Pai H.S."/>
            <person name="Ahn H.K."/>
            <person name="Yeam I."/>
            <person name="Giovannoni J.J."/>
            <person name="Rose J.K."/>
            <person name="Sorensen I."/>
            <person name="Lee S.J."/>
            <person name="Kim R.W."/>
            <person name="Choi I.Y."/>
            <person name="Choi B.S."/>
            <person name="Lim J.S."/>
            <person name="Lee Y.H."/>
            <person name="Choi D."/>
        </authorList>
    </citation>
    <scope>NUCLEOTIDE SEQUENCE [LARGE SCALE GENOMIC DNA]</scope>
    <source>
        <strain evidence="10">cv. CM334</strain>
    </source>
</reference>
<organism evidence="9 10">
    <name type="scientific">Capsicum annuum</name>
    <name type="common">Capsicum pepper</name>
    <dbReference type="NCBI Taxonomy" id="4072"/>
    <lineage>
        <taxon>Eukaryota</taxon>
        <taxon>Viridiplantae</taxon>
        <taxon>Streptophyta</taxon>
        <taxon>Embryophyta</taxon>
        <taxon>Tracheophyta</taxon>
        <taxon>Spermatophyta</taxon>
        <taxon>Magnoliopsida</taxon>
        <taxon>eudicotyledons</taxon>
        <taxon>Gunneridae</taxon>
        <taxon>Pentapetalae</taxon>
        <taxon>asterids</taxon>
        <taxon>lamiids</taxon>
        <taxon>Solanales</taxon>
        <taxon>Solanaceae</taxon>
        <taxon>Solanoideae</taxon>
        <taxon>Capsiceae</taxon>
        <taxon>Capsicum</taxon>
    </lineage>
</organism>
<proteinExistence type="predicted"/>
<dbReference type="AlphaFoldDB" id="A0A2G3ANN6"/>
<evidence type="ECO:0000256" key="7">
    <source>
        <dbReference type="ARBA" id="ARBA00047481"/>
    </source>
</evidence>
<reference evidence="9 10" key="2">
    <citation type="journal article" date="2017" name="Genome Biol.">
        <title>New reference genome sequences of hot pepper reveal the massive evolution of plant disease-resistance genes by retroduplication.</title>
        <authorList>
            <person name="Kim S."/>
            <person name="Park J."/>
            <person name="Yeom S.I."/>
            <person name="Kim Y.M."/>
            <person name="Seo E."/>
            <person name="Kim K.T."/>
            <person name="Kim M.S."/>
            <person name="Lee J.M."/>
            <person name="Cheong K."/>
            <person name="Shin H.S."/>
            <person name="Kim S.B."/>
            <person name="Han K."/>
            <person name="Lee J."/>
            <person name="Park M."/>
            <person name="Lee H.A."/>
            <person name="Lee H.Y."/>
            <person name="Lee Y."/>
            <person name="Oh S."/>
            <person name="Lee J.H."/>
            <person name="Choi E."/>
            <person name="Choi E."/>
            <person name="Lee S.E."/>
            <person name="Jeon J."/>
            <person name="Kim H."/>
            <person name="Choi G."/>
            <person name="Song H."/>
            <person name="Lee J."/>
            <person name="Lee S.C."/>
            <person name="Kwon J.K."/>
            <person name="Lee H.Y."/>
            <person name="Koo N."/>
            <person name="Hong Y."/>
            <person name="Kim R.W."/>
            <person name="Kang W.H."/>
            <person name="Huh J.H."/>
            <person name="Kang B.C."/>
            <person name="Yang T.J."/>
            <person name="Lee Y.H."/>
            <person name="Bennetzen J.L."/>
            <person name="Choi D."/>
        </authorList>
    </citation>
    <scope>NUCLEOTIDE SEQUENCE [LARGE SCALE GENOMIC DNA]</scope>
    <source>
        <strain evidence="10">cv. CM334</strain>
    </source>
</reference>
<dbReference type="Gramene" id="PHT95846">
    <property type="protein sequence ID" value="PHT95846"/>
    <property type="gene ID" value="T459_03728"/>
</dbReference>
<dbReference type="Gene3D" id="3.80.10.10">
    <property type="entry name" value="Ribonuclease Inhibitor"/>
    <property type="match status" value="1"/>
</dbReference>
<dbReference type="InterPro" id="IPR032675">
    <property type="entry name" value="LRR_dom_sf"/>
</dbReference>
<comment type="caution">
    <text evidence="9">The sequence shown here is derived from an EMBL/GenBank/DDBJ whole genome shotgun (WGS) entry which is preliminary data.</text>
</comment>
<comment type="cofactor">
    <cofactor evidence="1">
        <name>pyridoxal 5'-phosphate</name>
        <dbReference type="ChEBI" id="CHEBI:597326"/>
    </cofactor>
</comment>
<dbReference type="InterPro" id="IPR015421">
    <property type="entry name" value="PyrdxlP-dep_Trfase_major"/>
</dbReference>
<dbReference type="STRING" id="4072.A0A2G3ANN6"/>
<dbReference type="Pfam" id="PF23622">
    <property type="entry name" value="LRR_At1g61320_AtMIF1"/>
    <property type="match status" value="1"/>
</dbReference>
<evidence type="ECO:0000313" key="9">
    <source>
        <dbReference type="EMBL" id="PHT95846.1"/>
    </source>
</evidence>
<feature type="domain" description="At1g61320/AtMIF1 LRR" evidence="8">
    <location>
        <begin position="100"/>
        <end position="334"/>
    </location>
</feature>
<dbReference type="PANTHER" id="PTHR42885">
    <property type="entry name" value="HISTIDINOL-PHOSPHATE AMINOTRANSFERASE-RELATED"/>
    <property type="match status" value="1"/>
</dbReference>
<name>A0A2G3ANN6_CAPAN</name>
<dbReference type="Gene3D" id="3.40.640.10">
    <property type="entry name" value="Type I PLP-dependent aspartate aminotransferase-like (Major domain)"/>
    <property type="match status" value="1"/>
</dbReference>
<evidence type="ECO:0000259" key="8">
    <source>
        <dbReference type="Pfam" id="PF23622"/>
    </source>
</evidence>
<keyword evidence="6" id="KW-0663">Pyridoxal phosphate</keyword>
<dbReference type="InterPro" id="IPR055357">
    <property type="entry name" value="LRR_At1g61320_AtMIF1"/>
</dbReference>
<dbReference type="OMA" id="ECILAGC"/>
<keyword evidence="10" id="KW-1185">Reference proteome</keyword>
<comment type="pathway">
    <text evidence="2">Amino-acid biosynthesis; L-histidine biosynthesis; L-histidine from 5-phospho-alpha-D-ribose 1-diphosphate: step 7/9.</text>
</comment>
<evidence type="ECO:0000256" key="4">
    <source>
        <dbReference type="ARBA" id="ARBA00022576"/>
    </source>
</evidence>
<gene>
    <name evidence="9" type="ORF">T459_03728</name>
</gene>
<dbReference type="SUPFAM" id="SSF53383">
    <property type="entry name" value="PLP-dependent transferases"/>
    <property type="match status" value="1"/>
</dbReference>
<evidence type="ECO:0000256" key="2">
    <source>
        <dbReference type="ARBA" id="ARBA00005011"/>
    </source>
</evidence>
<dbReference type="GO" id="GO:0004400">
    <property type="term" value="F:histidinol-phosphate transaminase activity"/>
    <property type="evidence" value="ECO:0007669"/>
    <property type="project" value="UniProtKB-EC"/>
</dbReference>
<dbReference type="EC" id="2.6.1.9" evidence="3"/>
<evidence type="ECO:0000256" key="3">
    <source>
        <dbReference type="ARBA" id="ARBA00012748"/>
    </source>
</evidence>
<evidence type="ECO:0000256" key="1">
    <source>
        <dbReference type="ARBA" id="ARBA00001933"/>
    </source>
</evidence>
<evidence type="ECO:0000256" key="5">
    <source>
        <dbReference type="ARBA" id="ARBA00022679"/>
    </source>
</evidence>
<sequence>MKFPYIYPDPESRTLHATLAEDSGHEAECILAGCGADELVDLIMHLIDDETLLKILHLPILVVLDEAYVEFSGIESKMKWVKLHENLIVRRTYNKRAELVDDVMEKVLSGCPNLEDLNLESVSGINRLEISSEKLRTLSLENYDDSLLEIIAPHIETLQICGPCSEIRIGQRNVASLVNAMLHVEFESEESYLKELLQSVAHAETLNLGSWCIECLSILELEGWQFPPSSRKVLTLGVAFGRLDFPGICSFLQSSLDLETLVIEWYDNRESDLLSRLNEDEQTRRFETHNFNGSFPHLKTIKFRNFYGSVLPLVKYLLKHAIVLEEFFIDAAFQESDASPGYEIMALDFLSLTRSSPHAKVLFSY</sequence>
<keyword evidence="5" id="KW-0808">Transferase</keyword>